<reference evidence="2 3" key="1">
    <citation type="journal article" date="2013" name="Genome Announc.">
        <title>Draft Genome Sequence of Arthrobacter crystallopoietes Strain BAB-32, Revealing Genes for Bioremediation.</title>
        <authorList>
            <person name="Joshi M.N."/>
            <person name="Pandit A.S."/>
            <person name="Sharma A."/>
            <person name="Pandya R.V."/>
            <person name="Desai S.M."/>
            <person name="Saxena A.K."/>
            <person name="Bagatharia S.B."/>
        </authorList>
    </citation>
    <scope>NUCLEOTIDE SEQUENCE [LARGE SCALE GENOMIC DNA]</scope>
    <source>
        <strain evidence="2 3">BAB-32</strain>
    </source>
</reference>
<evidence type="ECO:0000256" key="1">
    <source>
        <dbReference type="SAM" id="MobiDB-lite"/>
    </source>
</evidence>
<feature type="region of interest" description="Disordered" evidence="1">
    <location>
        <begin position="25"/>
        <end position="45"/>
    </location>
</feature>
<evidence type="ECO:0000313" key="3">
    <source>
        <dbReference type="Proteomes" id="UP000010729"/>
    </source>
</evidence>
<gene>
    <name evidence="2" type="ORF">D477_007059</name>
</gene>
<comment type="caution">
    <text evidence="2">The sequence shown here is derived from an EMBL/GenBank/DDBJ whole genome shotgun (WGS) entry which is preliminary data.</text>
</comment>
<dbReference type="EMBL" id="ANPE02000093">
    <property type="protein sequence ID" value="EMY34946.1"/>
    <property type="molecule type" value="Genomic_DNA"/>
</dbReference>
<proteinExistence type="predicted"/>
<protein>
    <submittedName>
        <fullName evidence="2">Uncharacterized protein</fullName>
    </submittedName>
</protein>
<name>N1UX18_9MICC</name>
<dbReference type="Proteomes" id="UP000010729">
    <property type="component" value="Unassembled WGS sequence"/>
</dbReference>
<sequence>MNPVNETSTLPLSIAELDSTVYVESSPTAVPPVEEETRTFGPDGLTEGQQKALAAVTVRAGEVEAAEWTLDQAKAACNAQIAAALASGVPAETVAEAAGVCAAVVADLAREAAAALSAEPSAALPSAAG</sequence>
<organism evidence="2 3">
    <name type="scientific">Arthrobacter crystallopoietes BAB-32</name>
    <dbReference type="NCBI Taxonomy" id="1246476"/>
    <lineage>
        <taxon>Bacteria</taxon>
        <taxon>Bacillati</taxon>
        <taxon>Actinomycetota</taxon>
        <taxon>Actinomycetes</taxon>
        <taxon>Micrococcales</taxon>
        <taxon>Micrococcaceae</taxon>
        <taxon>Crystallibacter</taxon>
    </lineage>
</organism>
<keyword evidence="3" id="KW-1185">Reference proteome</keyword>
<evidence type="ECO:0000313" key="2">
    <source>
        <dbReference type="EMBL" id="EMY34946.1"/>
    </source>
</evidence>
<dbReference type="AlphaFoldDB" id="N1UX18"/>
<accession>N1UX18</accession>